<dbReference type="SUPFAM" id="SSF54534">
    <property type="entry name" value="FKBP-like"/>
    <property type="match status" value="1"/>
</dbReference>
<evidence type="ECO:0000256" key="11">
    <source>
        <dbReference type="RuleBase" id="RU363014"/>
    </source>
</evidence>
<keyword evidence="5 10" id="KW-0697">Rotamase</keyword>
<dbReference type="Pfam" id="PF00639">
    <property type="entry name" value="Rotamase"/>
    <property type="match status" value="1"/>
</dbReference>
<dbReference type="GO" id="GO:0030430">
    <property type="term" value="C:host cell cytoplasm"/>
    <property type="evidence" value="ECO:0007669"/>
    <property type="project" value="UniProtKB-SubCell"/>
</dbReference>
<reference evidence="13" key="1">
    <citation type="submission" date="2021-02" db="EMBL/GenBank/DDBJ databases">
        <title>First Annotated Genome of the Yellow-green Alga Tribonema minus.</title>
        <authorList>
            <person name="Mahan K.M."/>
        </authorList>
    </citation>
    <scope>NUCLEOTIDE SEQUENCE</scope>
    <source>
        <strain evidence="13">UTEX B ZZ1240</strain>
    </source>
</reference>
<keyword evidence="7 10" id="KW-0413">Isomerase</keyword>
<dbReference type="InterPro" id="IPR023058">
    <property type="entry name" value="PPIase_PpiC_CS"/>
</dbReference>
<evidence type="ECO:0000256" key="8">
    <source>
        <dbReference type="ARBA" id="ARBA00054022"/>
    </source>
</evidence>
<evidence type="ECO:0000256" key="5">
    <source>
        <dbReference type="ARBA" id="ARBA00023110"/>
    </source>
</evidence>
<proteinExistence type="predicted"/>
<evidence type="ECO:0000259" key="12">
    <source>
        <dbReference type="PROSITE" id="PS50198"/>
    </source>
</evidence>
<evidence type="ECO:0000256" key="4">
    <source>
        <dbReference type="ARBA" id="ARBA00022562"/>
    </source>
</evidence>
<dbReference type="GO" id="GO:0003755">
    <property type="term" value="F:peptidyl-prolyl cis-trans isomerase activity"/>
    <property type="evidence" value="ECO:0007669"/>
    <property type="project" value="UniProtKB-UniRule"/>
</dbReference>
<dbReference type="AlphaFoldDB" id="A0A835Z2P5"/>
<keyword evidence="14" id="KW-1185">Reference proteome</keyword>
<comment type="subcellular location">
    <subcellularLocation>
        <location evidence="3">Host cytoplasm</location>
    </subcellularLocation>
    <subcellularLocation>
        <location evidence="2">Host nucleus</location>
    </subcellularLocation>
</comment>
<accession>A0A835Z2P5</accession>
<evidence type="ECO:0000256" key="7">
    <source>
        <dbReference type="ARBA" id="ARBA00023235"/>
    </source>
</evidence>
<comment type="catalytic activity">
    <reaction evidence="1 11">
        <text>[protein]-peptidylproline (omega=180) = [protein]-peptidylproline (omega=0)</text>
        <dbReference type="Rhea" id="RHEA:16237"/>
        <dbReference type="Rhea" id="RHEA-COMP:10747"/>
        <dbReference type="Rhea" id="RHEA-COMP:10748"/>
        <dbReference type="ChEBI" id="CHEBI:83833"/>
        <dbReference type="ChEBI" id="CHEBI:83834"/>
        <dbReference type="EC" id="5.2.1.8"/>
    </reaction>
</comment>
<evidence type="ECO:0000256" key="9">
    <source>
        <dbReference type="ARBA" id="ARBA00066165"/>
    </source>
</evidence>
<comment type="subunit">
    <text evidence="9">Interacts with host FBXW7; leading to FBXW7 autoubiquitination and subsequent degradation.</text>
</comment>
<keyword evidence="4" id="KW-1048">Host nucleus</keyword>
<feature type="non-terminal residue" evidence="13">
    <location>
        <position position="1"/>
    </location>
</feature>
<organism evidence="13 14">
    <name type="scientific">Tribonema minus</name>
    <dbReference type="NCBI Taxonomy" id="303371"/>
    <lineage>
        <taxon>Eukaryota</taxon>
        <taxon>Sar</taxon>
        <taxon>Stramenopiles</taxon>
        <taxon>Ochrophyta</taxon>
        <taxon>PX clade</taxon>
        <taxon>Xanthophyceae</taxon>
        <taxon>Tribonematales</taxon>
        <taxon>Tribonemataceae</taxon>
        <taxon>Tribonema</taxon>
    </lineage>
</organism>
<name>A0A835Z2P5_9STRA</name>
<comment type="function">
    <text evidence="8">Peptidyl-prolyl cis/trans isomerase (PPIase) that acts as a key virulence factor by promoting host leukocyte transformation. Binds to and isomerizes specific phosphorylated Ser/Thr-Pro (pSer/Thr-Pro) motifs in a subset of proteins, resulting in conformational changes in the proteins. Promotes host leukocyte transformation by binding to phosphorylated host FBXW7, disrupting dimerization and promoting FBXW7 autoubiquitination and subsequent degradation. Degradation of host FBXW7, leads to stabilization of JUN, which promotes cell transformation.</text>
</comment>
<gene>
    <name evidence="13" type="ORF">JKP88DRAFT_320213</name>
</gene>
<dbReference type="InterPro" id="IPR051370">
    <property type="entry name" value="PPIase_Pin1"/>
</dbReference>
<evidence type="ECO:0000256" key="2">
    <source>
        <dbReference type="ARBA" id="ARBA00004147"/>
    </source>
</evidence>
<dbReference type="EMBL" id="JAFCMP010000279">
    <property type="protein sequence ID" value="KAG5181954.1"/>
    <property type="molecule type" value="Genomic_DNA"/>
</dbReference>
<dbReference type="PANTHER" id="PTHR10657:SF4">
    <property type="entry name" value="PEPTIDYL-PROLYL CIS-TRANS ISOMERASE-RELATED"/>
    <property type="match status" value="1"/>
</dbReference>
<evidence type="ECO:0000313" key="14">
    <source>
        <dbReference type="Proteomes" id="UP000664859"/>
    </source>
</evidence>
<evidence type="ECO:0000256" key="10">
    <source>
        <dbReference type="PROSITE-ProRule" id="PRU00278"/>
    </source>
</evidence>
<dbReference type="GO" id="GO:0005634">
    <property type="term" value="C:nucleus"/>
    <property type="evidence" value="ECO:0007669"/>
    <property type="project" value="TreeGrafter"/>
</dbReference>
<comment type="caution">
    <text evidence="13">The sequence shown here is derived from an EMBL/GenBank/DDBJ whole genome shotgun (WGS) entry which is preliminary data.</text>
</comment>
<evidence type="ECO:0000256" key="1">
    <source>
        <dbReference type="ARBA" id="ARBA00000971"/>
    </source>
</evidence>
<dbReference type="PROSITE" id="PS01096">
    <property type="entry name" value="PPIC_PPIASE_1"/>
    <property type="match status" value="1"/>
</dbReference>
<keyword evidence="6" id="KW-1035">Host cytoplasm</keyword>
<sequence length="115" mass="12215">VRARHILVKHQRSRNPTSFRDRDGAGIRARTRAAAAATLQQLASQLGDAPSEADFAKAAADVSDCSSAKRGGDLGVFARGKMQPAFEAAAFELRRGGMSGVVDTDSGCHLIFRTE</sequence>
<dbReference type="InterPro" id="IPR046357">
    <property type="entry name" value="PPIase_dom_sf"/>
</dbReference>
<dbReference type="Gene3D" id="3.10.50.40">
    <property type="match status" value="1"/>
</dbReference>
<evidence type="ECO:0000256" key="6">
    <source>
        <dbReference type="ARBA" id="ARBA00023200"/>
    </source>
</evidence>
<dbReference type="FunFam" id="3.10.50.40:FF:000010">
    <property type="entry name" value="Peptidyl-prolyl cis-trans isomerase Pin1"/>
    <property type="match status" value="1"/>
</dbReference>
<evidence type="ECO:0000256" key="3">
    <source>
        <dbReference type="ARBA" id="ARBA00004192"/>
    </source>
</evidence>
<dbReference type="InterPro" id="IPR000297">
    <property type="entry name" value="PPIase_PpiC"/>
</dbReference>
<dbReference type="Proteomes" id="UP000664859">
    <property type="component" value="Unassembled WGS sequence"/>
</dbReference>
<dbReference type="PANTHER" id="PTHR10657">
    <property type="entry name" value="PEPTIDYL-PROLYL CIS-TRANS ISOMERASE"/>
    <property type="match status" value="1"/>
</dbReference>
<dbReference type="EC" id="5.2.1.8" evidence="11"/>
<dbReference type="PROSITE" id="PS50198">
    <property type="entry name" value="PPIC_PPIASE_2"/>
    <property type="match status" value="1"/>
</dbReference>
<dbReference type="OrthoDB" id="2530521at2759"/>
<dbReference type="GO" id="GO:0042025">
    <property type="term" value="C:host cell nucleus"/>
    <property type="evidence" value="ECO:0007669"/>
    <property type="project" value="UniProtKB-SubCell"/>
</dbReference>
<feature type="domain" description="PpiC" evidence="12">
    <location>
        <begin position="1"/>
        <end position="115"/>
    </location>
</feature>
<protein>
    <recommendedName>
        <fullName evidence="11">Peptidyl-prolyl cis-trans isomerase</fullName>
        <ecNumber evidence="11">5.2.1.8</ecNumber>
    </recommendedName>
</protein>
<evidence type="ECO:0000313" key="13">
    <source>
        <dbReference type="EMBL" id="KAG5181954.1"/>
    </source>
</evidence>
<dbReference type="GO" id="GO:0005829">
    <property type="term" value="C:cytosol"/>
    <property type="evidence" value="ECO:0007669"/>
    <property type="project" value="TreeGrafter"/>
</dbReference>